<organism evidence="1 2">
    <name type="scientific">Xaviernesmea rhizosphaerae</name>
    <dbReference type="NCBI Taxonomy" id="1672749"/>
    <lineage>
        <taxon>Bacteria</taxon>
        <taxon>Pseudomonadati</taxon>
        <taxon>Pseudomonadota</taxon>
        <taxon>Alphaproteobacteria</taxon>
        <taxon>Hyphomicrobiales</taxon>
        <taxon>Rhizobiaceae</taxon>
        <taxon>Rhizobium/Agrobacterium group</taxon>
        <taxon>Xaviernesmea</taxon>
    </lineage>
</organism>
<gene>
    <name evidence="1" type="ORF">BJF92_11735</name>
</gene>
<dbReference type="Proteomes" id="UP000186143">
    <property type="component" value="Unassembled WGS sequence"/>
</dbReference>
<comment type="caution">
    <text evidence="1">The sequence shown here is derived from an EMBL/GenBank/DDBJ whole genome shotgun (WGS) entry which is preliminary data.</text>
</comment>
<reference evidence="1 2" key="1">
    <citation type="submission" date="2016-09" db="EMBL/GenBank/DDBJ databases">
        <title>Rhizobium sp. nov., a novel species isolated from the rice rhizosphere.</title>
        <authorList>
            <person name="Zhao J."/>
            <person name="Zhang X."/>
        </authorList>
    </citation>
    <scope>NUCLEOTIDE SEQUENCE [LARGE SCALE GENOMIC DNA]</scope>
    <source>
        <strain evidence="1 2">MH17</strain>
    </source>
</reference>
<dbReference type="EMBL" id="MKIO01000021">
    <property type="protein sequence ID" value="OLP56744.1"/>
    <property type="molecule type" value="Genomic_DNA"/>
</dbReference>
<name>A0A1Q9AMY8_9HYPH</name>
<dbReference type="OrthoDB" id="8376193at2"/>
<protein>
    <submittedName>
        <fullName evidence="1">Uncharacterized protein</fullName>
    </submittedName>
</protein>
<accession>A0A1Q9AMY8</accession>
<proteinExistence type="predicted"/>
<dbReference type="AlphaFoldDB" id="A0A1Q9AMY8"/>
<evidence type="ECO:0000313" key="1">
    <source>
        <dbReference type="EMBL" id="OLP56744.1"/>
    </source>
</evidence>
<sequence length="145" mass="15394">MMIAASGAAGARDFPLASCKSWNATLEHRSGVDSRRATMTGTATEANLAEYCQRDPGGETVQYGGDLTVKACIAKYRQQAGHASYRAVADCTKGSLSFFPPQGDPQTVLFPLAEDADTSCASGMPPLMAQFKLLCPKAAARYHIE</sequence>
<evidence type="ECO:0000313" key="2">
    <source>
        <dbReference type="Proteomes" id="UP000186143"/>
    </source>
</evidence>